<dbReference type="InterPro" id="IPR036034">
    <property type="entry name" value="PDZ_sf"/>
</dbReference>
<dbReference type="SUPFAM" id="SSF50156">
    <property type="entry name" value="PDZ domain-like"/>
    <property type="match status" value="1"/>
</dbReference>
<sequence precursor="true">MRNLIALALFAAAPALAVSQDRVPNKTPGSGEKVVVPFELLDSRHMAVMVKLNGKGPYRLIFDTGAPMNLINNRIAKESGVLDPKNKQGPVGLFGTMGQKKVALLEVGPAKLENATAVVMDHPTVAAISEALGPIDGIVGFPFFARYKATIDYQKREMTLVPNGYVPTDAMEALMGKMMAAQSGDKGPRIVGPAALFGFAVDKPKGDDAAGVAVTDVLKDGAAGKAGLKAGDRLLTLDARWTDTIGDTYLAASLVRAGRDVVLVVERGGKEVRLTVRPVRGV</sequence>
<dbReference type="OrthoDB" id="198130at2"/>
<dbReference type="Gene3D" id="2.30.42.10">
    <property type="match status" value="1"/>
</dbReference>
<dbReference type="KEGG" id="uli:ETAA1_45060"/>
<reference evidence="3 4" key="1">
    <citation type="submission" date="2019-02" db="EMBL/GenBank/DDBJ databases">
        <title>Deep-cultivation of Planctomycetes and their phenomic and genomic characterization uncovers novel biology.</title>
        <authorList>
            <person name="Wiegand S."/>
            <person name="Jogler M."/>
            <person name="Boedeker C."/>
            <person name="Pinto D."/>
            <person name="Vollmers J."/>
            <person name="Rivas-Marin E."/>
            <person name="Kohn T."/>
            <person name="Peeters S.H."/>
            <person name="Heuer A."/>
            <person name="Rast P."/>
            <person name="Oberbeckmann S."/>
            <person name="Bunk B."/>
            <person name="Jeske O."/>
            <person name="Meyerdierks A."/>
            <person name="Storesund J.E."/>
            <person name="Kallscheuer N."/>
            <person name="Luecker S."/>
            <person name="Lage O.M."/>
            <person name="Pohl T."/>
            <person name="Merkel B.J."/>
            <person name="Hornburger P."/>
            <person name="Mueller R.-W."/>
            <person name="Bruemmer F."/>
            <person name="Labrenz M."/>
            <person name="Spormann A.M."/>
            <person name="Op den Camp H."/>
            <person name="Overmann J."/>
            <person name="Amann R."/>
            <person name="Jetten M.S.M."/>
            <person name="Mascher T."/>
            <person name="Medema M.H."/>
            <person name="Devos D.P."/>
            <person name="Kaster A.-K."/>
            <person name="Ovreas L."/>
            <person name="Rohde M."/>
            <person name="Galperin M.Y."/>
            <person name="Jogler C."/>
        </authorList>
    </citation>
    <scope>NUCLEOTIDE SEQUENCE [LARGE SCALE GENOMIC DNA]</scope>
    <source>
        <strain evidence="3 4">ETA_A1</strain>
    </source>
</reference>
<dbReference type="InterPro" id="IPR021109">
    <property type="entry name" value="Peptidase_aspartic_dom_sf"/>
</dbReference>
<dbReference type="InterPro" id="IPR001478">
    <property type="entry name" value="PDZ"/>
</dbReference>
<proteinExistence type="predicted"/>
<dbReference type="Pfam" id="PF13180">
    <property type="entry name" value="PDZ_2"/>
    <property type="match status" value="1"/>
</dbReference>
<dbReference type="InterPro" id="IPR034122">
    <property type="entry name" value="Retropepsin-like_bacterial"/>
</dbReference>
<keyword evidence="1" id="KW-0732">Signal</keyword>
<evidence type="ECO:0000313" key="4">
    <source>
        <dbReference type="Proteomes" id="UP000319576"/>
    </source>
</evidence>
<dbReference type="Proteomes" id="UP000319576">
    <property type="component" value="Chromosome"/>
</dbReference>
<evidence type="ECO:0000259" key="2">
    <source>
        <dbReference type="PROSITE" id="PS50106"/>
    </source>
</evidence>
<feature type="domain" description="PDZ" evidence="2">
    <location>
        <begin position="178"/>
        <end position="269"/>
    </location>
</feature>
<dbReference type="Pfam" id="PF13650">
    <property type="entry name" value="Asp_protease_2"/>
    <property type="match status" value="1"/>
</dbReference>
<dbReference type="SUPFAM" id="SSF50630">
    <property type="entry name" value="Acid proteases"/>
    <property type="match status" value="1"/>
</dbReference>
<evidence type="ECO:0000313" key="3">
    <source>
        <dbReference type="EMBL" id="QDU22524.1"/>
    </source>
</evidence>
<dbReference type="CDD" id="cd05483">
    <property type="entry name" value="retropepsin_like_bacteria"/>
    <property type="match status" value="1"/>
</dbReference>
<dbReference type="RefSeq" id="WP_145242328.1">
    <property type="nucleotide sequence ID" value="NZ_CP036273.1"/>
</dbReference>
<dbReference type="PROSITE" id="PS50106">
    <property type="entry name" value="PDZ"/>
    <property type="match status" value="1"/>
</dbReference>
<dbReference type="Gene3D" id="2.40.70.10">
    <property type="entry name" value="Acid Proteases"/>
    <property type="match status" value="1"/>
</dbReference>
<dbReference type="SMART" id="SM00228">
    <property type="entry name" value="PDZ"/>
    <property type="match status" value="1"/>
</dbReference>
<dbReference type="AlphaFoldDB" id="A0A517XYD7"/>
<keyword evidence="4" id="KW-1185">Reference proteome</keyword>
<feature type="chain" id="PRO_5022016338" description="PDZ domain-containing protein" evidence="1">
    <location>
        <begin position="18"/>
        <end position="282"/>
    </location>
</feature>
<organism evidence="3 4">
    <name type="scientific">Urbifossiella limnaea</name>
    <dbReference type="NCBI Taxonomy" id="2528023"/>
    <lineage>
        <taxon>Bacteria</taxon>
        <taxon>Pseudomonadati</taxon>
        <taxon>Planctomycetota</taxon>
        <taxon>Planctomycetia</taxon>
        <taxon>Gemmatales</taxon>
        <taxon>Gemmataceae</taxon>
        <taxon>Urbifossiella</taxon>
    </lineage>
</organism>
<feature type="signal peptide" evidence="1">
    <location>
        <begin position="1"/>
        <end position="17"/>
    </location>
</feature>
<name>A0A517XYD7_9BACT</name>
<accession>A0A517XYD7</accession>
<dbReference type="EMBL" id="CP036273">
    <property type="protein sequence ID" value="QDU22524.1"/>
    <property type="molecule type" value="Genomic_DNA"/>
</dbReference>
<protein>
    <recommendedName>
        <fullName evidence="2">PDZ domain-containing protein</fullName>
    </recommendedName>
</protein>
<gene>
    <name evidence="3" type="ORF">ETAA1_45060</name>
</gene>
<evidence type="ECO:0000256" key="1">
    <source>
        <dbReference type="SAM" id="SignalP"/>
    </source>
</evidence>